<gene>
    <name evidence="2" type="ORF">K489DRAFT_376190</name>
</gene>
<dbReference type="Proteomes" id="UP000504637">
    <property type="component" value="Unplaced"/>
</dbReference>
<reference evidence="2" key="3">
    <citation type="submission" date="2025-08" db="UniProtKB">
        <authorList>
            <consortium name="RefSeq"/>
        </authorList>
    </citation>
    <scope>IDENTIFICATION</scope>
    <source>
        <strain evidence="2">CBS 342.82</strain>
    </source>
</reference>
<proteinExistence type="predicted"/>
<name>A0A6J3MCQ5_9PEZI</name>
<dbReference type="OrthoDB" id="3912677at2759"/>
<organism evidence="2">
    <name type="scientific">Dissoconium aciculare CBS 342.82</name>
    <dbReference type="NCBI Taxonomy" id="1314786"/>
    <lineage>
        <taxon>Eukaryota</taxon>
        <taxon>Fungi</taxon>
        <taxon>Dikarya</taxon>
        <taxon>Ascomycota</taxon>
        <taxon>Pezizomycotina</taxon>
        <taxon>Dothideomycetes</taxon>
        <taxon>Dothideomycetidae</taxon>
        <taxon>Mycosphaerellales</taxon>
        <taxon>Dissoconiaceae</taxon>
        <taxon>Dissoconium</taxon>
    </lineage>
</organism>
<reference evidence="2" key="1">
    <citation type="submission" date="2020-01" db="EMBL/GenBank/DDBJ databases">
        <authorList>
            <consortium name="DOE Joint Genome Institute"/>
            <person name="Haridas S."/>
            <person name="Albert R."/>
            <person name="Binder M."/>
            <person name="Bloem J."/>
            <person name="Labutti K."/>
            <person name="Salamov A."/>
            <person name="Andreopoulos B."/>
            <person name="Baker S.E."/>
            <person name="Barry K."/>
            <person name="Bills G."/>
            <person name="Bluhm B.H."/>
            <person name="Cannon C."/>
            <person name="Castanera R."/>
            <person name="Culley D.E."/>
            <person name="Daum C."/>
            <person name="Ezra D."/>
            <person name="Gonzalez J.B."/>
            <person name="Henrissat B."/>
            <person name="Kuo A."/>
            <person name="Liang C."/>
            <person name="Lipzen A."/>
            <person name="Lutzoni F."/>
            <person name="Magnuson J."/>
            <person name="Mondo S."/>
            <person name="Nolan M."/>
            <person name="Ohm R."/>
            <person name="Pangilinan J."/>
            <person name="Park H.-J."/>
            <person name="Ramirez L."/>
            <person name="Alfaro M."/>
            <person name="Sun H."/>
            <person name="Tritt A."/>
            <person name="Yoshinaga Y."/>
            <person name="Zwiers L.-H."/>
            <person name="Turgeon B.G."/>
            <person name="Goodwin S.B."/>
            <person name="Spatafora J.W."/>
            <person name="Crous P.W."/>
            <person name="Grigoriev I.V."/>
        </authorList>
    </citation>
    <scope>NUCLEOTIDE SEQUENCE</scope>
    <source>
        <strain evidence="2">CBS 342.82</strain>
    </source>
</reference>
<dbReference type="RefSeq" id="XP_033462842.1">
    <property type="nucleotide sequence ID" value="XM_033603864.1"/>
</dbReference>
<sequence length="210" mass="22927">MASDPLAGIAEAANMTQLQNTSTTEHTNFDGFFSALVYGTRGIPASRLSGTENAARLQSAVEHLWGTVMTQYLNTLRTDDVPSDTPRVLGSTTIPQECLKQSETSTRILQGLLGLIPLCMLASFPFLTMRKLLPQNPSSIAAVASLVAGSELLAMLPPDAWRRSEMELEAEVLEGYLFSLGWWKDDGDVVGMSRRQAEVLTVLSDYNIRC</sequence>
<protein>
    <submittedName>
        <fullName evidence="2">Uncharacterized protein</fullName>
    </submittedName>
</protein>
<dbReference type="GeneID" id="54361664"/>
<evidence type="ECO:0000313" key="1">
    <source>
        <dbReference type="Proteomes" id="UP000504637"/>
    </source>
</evidence>
<reference evidence="2" key="2">
    <citation type="submission" date="2020-04" db="EMBL/GenBank/DDBJ databases">
        <authorList>
            <consortium name="NCBI Genome Project"/>
        </authorList>
    </citation>
    <scope>NUCLEOTIDE SEQUENCE</scope>
    <source>
        <strain evidence="2">CBS 342.82</strain>
    </source>
</reference>
<keyword evidence="1" id="KW-1185">Reference proteome</keyword>
<evidence type="ECO:0000313" key="2">
    <source>
        <dbReference type="RefSeq" id="XP_033462842.1"/>
    </source>
</evidence>
<accession>A0A6J3MCQ5</accession>
<dbReference type="AlphaFoldDB" id="A0A6J3MCQ5"/>